<keyword evidence="3" id="KW-1185">Reference proteome</keyword>
<accession>A0ABN8ZCH5</accession>
<organism evidence="2 3">
    <name type="scientific">Rangifer tarandus platyrhynchus</name>
    <name type="common">Svalbard reindeer</name>
    <dbReference type="NCBI Taxonomy" id="3082113"/>
    <lineage>
        <taxon>Eukaryota</taxon>
        <taxon>Metazoa</taxon>
        <taxon>Chordata</taxon>
        <taxon>Craniata</taxon>
        <taxon>Vertebrata</taxon>
        <taxon>Euteleostomi</taxon>
        <taxon>Mammalia</taxon>
        <taxon>Eutheria</taxon>
        <taxon>Laurasiatheria</taxon>
        <taxon>Artiodactyla</taxon>
        <taxon>Ruminantia</taxon>
        <taxon>Pecora</taxon>
        <taxon>Cervidae</taxon>
        <taxon>Odocoileinae</taxon>
        <taxon>Rangifer</taxon>
    </lineage>
</organism>
<dbReference type="EMBL" id="OX459966">
    <property type="protein sequence ID" value="CAI9171429.1"/>
    <property type="molecule type" value="Genomic_DNA"/>
</dbReference>
<evidence type="ECO:0000256" key="1">
    <source>
        <dbReference type="SAM" id="MobiDB-lite"/>
    </source>
</evidence>
<reference evidence="2" key="1">
    <citation type="submission" date="2023-04" db="EMBL/GenBank/DDBJ databases">
        <authorList>
            <consortium name="ELIXIR-Norway"/>
        </authorList>
    </citation>
    <scope>NUCLEOTIDE SEQUENCE [LARGE SCALE GENOMIC DNA]</scope>
</reference>
<sequence>MGLNQPITARGGPLREDGGAGGGGGRHPRAPARSGRRVRRLGLLPTARRGRKCQFVNLPRARARPGGAGPCSARQPGGREKAEIWTAHPAQRLCAVPWRGGRNWEGEGGSGGGKRMRPRHHLETEDTSNALRAPGPLTCTHMCSASYTHRHEAVGIKHRLTGAHTHSHGNNTHDCLPVIYR</sequence>
<evidence type="ECO:0000313" key="3">
    <source>
        <dbReference type="Proteomes" id="UP001176941"/>
    </source>
</evidence>
<feature type="region of interest" description="Disordered" evidence="1">
    <location>
        <begin position="61"/>
        <end position="80"/>
    </location>
</feature>
<gene>
    <name evidence="2" type="ORF">MRATA1EN1_LOCUS20391</name>
</gene>
<feature type="compositionally biased region" description="Basic residues" evidence="1">
    <location>
        <begin position="26"/>
        <end position="37"/>
    </location>
</feature>
<protein>
    <submittedName>
        <fullName evidence="2">Uncharacterized protein</fullName>
    </submittedName>
</protein>
<proteinExistence type="predicted"/>
<evidence type="ECO:0000313" key="2">
    <source>
        <dbReference type="EMBL" id="CAI9171429.1"/>
    </source>
</evidence>
<name>A0ABN8ZCH5_RANTA</name>
<feature type="region of interest" description="Disordered" evidence="1">
    <location>
        <begin position="1"/>
        <end position="37"/>
    </location>
</feature>
<dbReference type="Proteomes" id="UP001176941">
    <property type="component" value="Chromosome 30"/>
</dbReference>